<dbReference type="AlphaFoldDB" id="A0A914ALG7"/>
<evidence type="ECO:0000256" key="1">
    <source>
        <dbReference type="SAM" id="MobiDB-lite"/>
    </source>
</evidence>
<proteinExistence type="predicted"/>
<feature type="compositionally biased region" description="Basic and acidic residues" evidence="1">
    <location>
        <begin position="236"/>
        <end position="263"/>
    </location>
</feature>
<evidence type="ECO:0000313" key="3">
    <source>
        <dbReference type="EnsemblMetazoa" id="XP_038064840.1"/>
    </source>
</evidence>
<evidence type="ECO:0000313" key="4">
    <source>
        <dbReference type="Proteomes" id="UP000887568"/>
    </source>
</evidence>
<dbReference type="Proteomes" id="UP000887568">
    <property type="component" value="Unplaced"/>
</dbReference>
<dbReference type="RefSeq" id="XP_038064840.1">
    <property type="nucleotide sequence ID" value="XM_038208912.1"/>
</dbReference>
<dbReference type="InterPro" id="IPR011029">
    <property type="entry name" value="DEATH-like_dom_sf"/>
</dbReference>
<dbReference type="OrthoDB" id="9988315at2759"/>
<feature type="region of interest" description="Disordered" evidence="1">
    <location>
        <begin position="234"/>
        <end position="311"/>
    </location>
</feature>
<dbReference type="SUPFAM" id="SSF47986">
    <property type="entry name" value="DEATH domain"/>
    <property type="match status" value="1"/>
</dbReference>
<dbReference type="GO" id="GO:0007165">
    <property type="term" value="P:signal transduction"/>
    <property type="evidence" value="ECO:0007669"/>
    <property type="project" value="InterPro"/>
</dbReference>
<organism evidence="3 4">
    <name type="scientific">Patiria miniata</name>
    <name type="common">Bat star</name>
    <name type="synonym">Asterina miniata</name>
    <dbReference type="NCBI Taxonomy" id="46514"/>
    <lineage>
        <taxon>Eukaryota</taxon>
        <taxon>Metazoa</taxon>
        <taxon>Echinodermata</taxon>
        <taxon>Eleutherozoa</taxon>
        <taxon>Asterozoa</taxon>
        <taxon>Asteroidea</taxon>
        <taxon>Valvatacea</taxon>
        <taxon>Valvatida</taxon>
        <taxon>Asterinidae</taxon>
        <taxon>Patiria</taxon>
    </lineage>
</organism>
<sequence>MAGSSDDLKDDTREDIAEPGLDDNCLLAVANKLGCEWVELASELGFTLHEIVTIEENYRGRVIRQGWTMLVKWKRAQSTRLEQQITELCTSLKKKGREDIVTFLRGFPTMSVEIHMISKGTQTAPVTINLLMNLSDSSEEPNKIRRSLSHFLALYHGVLDLVISGSVICVVRMMSREGLNKFWSMYTTGELANKLTKILITEELTTEDKSDFAIQVAIPKSDYDKACTFFDELEEDQRKDKDPAERSDPAEHAEERLTEKMERLPTTTEGSSDMMKVEQLGGRSTSTTAYSSDPAEHAEERMEEKMERLPTTTGRYSVASICAGDWWEMTKILKLPGH</sequence>
<accession>A0A914ALG7</accession>
<dbReference type="Gene3D" id="1.10.533.10">
    <property type="entry name" value="Death Domain, Fas"/>
    <property type="match status" value="1"/>
</dbReference>
<protein>
    <recommendedName>
        <fullName evidence="2">Death domain-containing protein</fullName>
    </recommendedName>
</protein>
<dbReference type="InterPro" id="IPR000488">
    <property type="entry name" value="Death_dom"/>
</dbReference>
<feature type="compositionally biased region" description="Polar residues" evidence="1">
    <location>
        <begin position="282"/>
        <end position="291"/>
    </location>
</feature>
<name>A0A914ALG7_PATMI</name>
<evidence type="ECO:0000259" key="2">
    <source>
        <dbReference type="PROSITE" id="PS50017"/>
    </source>
</evidence>
<dbReference type="Pfam" id="PF00531">
    <property type="entry name" value="Death"/>
    <property type="match status" value="1"/>
</dbReference>
<reference evidence="3" key="1">
    <citation type="submission" date="2022-11" db="UniProtKB">
        <authorList>
            <consortium name="EnsemblMetazoa"/>
        </authorList>
    </citation>
    <scope>IDENTIFICATION</scope>
</reference>
<feature type="compositionally biased region" description="Basic and acidic residues" evidence="1">
    <location>
        <begin position="294"/>
        <end position="308"/>
    </location>
</feature>
<dbReference type="GeneID" id="119735207"/>
<feature type="domain" description="Death" evidence="2">
    <location>
        <begin position="29"/>
        <end position="108"/>
    </location>
</feature>
<dbReference type="EnsemblMetazoa" id="XM_038208912.1">
    <property type="protein sequence ID" value="XP_038064840.1"/>
    <property type="gene ID" value="LOC119735207"/>
</dbReference>
<dbReference type="PROSITE" id="PS50017">
    <property type="entry name" value="DEATH_DOMAIN"/>
    <property type="match status" value="1"/>
</dbReference>
<keyword evidence="4" id="KW-1185">Reference proteome</keyword>